<dbReference type="SUPFAM" id="SSF101148">
    <property type="entry name" value="Plant invertase/pectin methylesterase inhibitor"/>
    <property type="match status" value="1"/>
</dbReference>
<comment type="pathway">
    <text evidence="2 17">Glycan metabolism; pectin degradation; 2-dehydro-3-deoxy-D-gluconate from pectin: step 1/5.</text>
</comment>
<evidence type="ECO:0000256" key="10">
    <source>
        <dbReference type="ARBA" id="ARBA00023085"/>
    </source>
</evidence>
<dbReference type="OMA" id="SPVWKPE"/>
<dbReference type="PANTHER" id="PTHR31707">
    <property type="entry name" value="PECTINESTERASE"/>
    <property type="match status" value="1"/>
</dbReference>
<feature type="domain" description="Pectinesterase inhibitor" evidence="18">
    <location>
        <begin position="35"/>
        <end position="189"/>
    </location>
</feature>
<evidence type="ECO:0000256" key="5">
    <source>
        <dbReference type="ARBA" id="ARBA00013229"/>
    </source>
</evidence>
<feature type="signal peptide" evidence="17">
    <location>
        <begin position="1"/>
        <end position="29"/>
    </location>
</feature>
<organism evidence="19 20">
    <name type="scientific">Rosa chinensis</name>
    <name type="common">China rose</name>
    <dbReference type="NCBI Taxonomy" id="74649"/>
    <lineage>
        <taxon>Eukaryota</taxon>
        <taxon>Viridiplantae</taxon>
        <taxon>Streptophyta</taxon>
        <taxon>Embryophyta</taxon>
        <taxon>Tracheophyta</taxon>
        <taxon>Spermatophyta</taxon>
        <taxon>Magnoliopsida</taxon>
        <taxon>eudicotyledons</taxon>
        <taxon>Gunneridae</taxon>
        <taxon>Pentapetalae</taxon>
        <taxon>rosids</taxon>
        <taxon>fabids</taxon>
        <taxon>Rosales</taxon>
        <taxon>Rosaceae</taxon>
        <taxon>Rosoideae</taxon>
        <taxon>Rosoideae incertae sedis</taxon>
        <taxon>Rosa</taxon>
    </lineage>
</organism>
<keyword evidence="11" id="KW-1015">Disulfide bond</keyword>
<comment type="caution">
    <text evidence="19">The sequence shown here is derived from an EMBL/GenBank/DDBJ whole genome shotgun (WGS) entry which is preliminary data.</text>
</comment>
<evidence type="ECO:0000256" key="17">
    <source>
        <dbReference type="RuleBase" id="RU000589"/>
    </source>
</evidence>
<keyword evidence="20" id="KW-1185">Reference proteome</keyword>
<keyword evidence="6" id="KW-0134">Cell wall</keyword>
<dbReference type="InterPro" id="IPR006501">
    <property type="entry name" value="Pectinesterase_inhib_dom"/>
</dbReference>
<evidence type="ECO:0000256" key="2">
    <source>
        <dbReference type="ARBA" id="ARBA00005184"/>
    </source>
</evidence>
<evidence type="ECO:0000256" key="8">
    <source>
        <dbReference type="ARBA" id="ARBA00022729"/>
    </source>
</evidence>
<dbReference type="STRING" id="74649.A0A2P6PWX1"/>
<dbReference type="GO" id="GO:0045490">
    <property type="term" value="P:pectin catabolic process"/>
    <property type="evidence" value="ECO:0007669"/>
    <property type="project" value="UniProtKB-UniRule"/>
</dbReference>
<dbReference type="InterPro" id="IPR033131">
    <property type="entry name" value="Pectinesterase_Asp_AS"/>
</dbReference>
<sequence length="544" mass="60741">MGSQPFSVFKLSTLILHLIPILFASRSLAAEAGCETDPVSKEIICEFTPNPSYCKSMLPNQTNNVYDYGRYAVRKSLSQSHKLLNLVNKYLQRNSTLSKTAILALEDCKLLAELNVDFLASSLQTLNDSNRTLPSSKAEDVHTWLSAVLTNQQTCLDGVQATSSSSWRSMKNGLLLSNNTNLYSVSLALFTKGWVPENEEEEEREEEGEVITWRKRLLQNFGDVLVRETVTVSQDGSGNFTTITDAVAAAPVNTKGLNGYFLIYIKAGVYEEYVNIANTKNYLMMIGEGINQTVITGNRSVVDGWTTFNSATFVVIAPWFVAVNITFRNTAGAIKHQAVAVRNGGDLSAFYNCSFEGYQDTLYTHSQRQFYRDCNVYGTVDFIFGNAAAVFQKCNIYPRLPMRGQFNAITAQGRADPNQNTGIMIHNCTIRASDDLASDKGTTRTYLGRPWKEYSRTVYMKSFMDGCIDRDGWSKWTGDFALSTLYYAEYKCQGPGSNTSRRVTWPGYHILKKAKQVKKFTVSKFLLGKKWLPQTGVPFSGGLI</sequence>
<evidence type="ECO:0000256" key="7">
    <source>
        <dbReference type="ARBA" id="ARBA00022525"/>
    </source>
</evidence>
<feature type="chain" id="PRO_5015021878" description="Pectinesterase" evidence="17">
    <location>
        <begin position="30"/>
        <end position="544"/>
    </location>
</feature>
<dbReference type="Gramene" id="PRQ26415">
    <property type="protein sequence ID" value="PRQ26415"/>
    <property type="gene ID" value="RchiOBHm_Chr6g0294331"/>
</dbReference>
<dbReference type="AlphaFoldDB" id="A0A2P6PWX1"/>
<gene>
    <name evidence="19" type="ORF">RchiOBHm_Chr6g0294331</name>
</gene>
<comment type="similarity">
    <text evidence="3">In the N-terminal section; belongs to the PMEI family.</text>
</comment>
<keyword evidence="8 17" id="KW-0732">Signal</keyword>
<evidence type="ECO:0000313" key="19">
    <source>
        <dbReference type="EMBL" id="PRQ26415.1"/>
    </source>
</evidence>
<name>A0A2P6PWX1_ROSCH</name>
<evidence type="ECO:0000313" key="20">
    <source>
        <dbReference type="Proteomes" id="UP000238479"/>
    </source>
</evidence>
<evidence type="ECO:0000256" key="12">
    <source>
        <dbReference type="ARBA" id="ARBA00023180"/>
    </source>
</evidence>
<dbReference type="Gene3D" id="2.160.20.10">
    <property type="entry name" value="Single-stranded right-handed beta-helix, Pectin lyase-like"/>
    <property type="match status" value="1"/>
</dbReference>
<evidence type="ECO:0000256" key="15">
    <source>
        <dbReference type="ARBA" id="ARBA00057335"/>
    </source>
</evidence>
<dbReference type="InterPro" id="IPR012334">
    <property type="entry name" value="Pectin_lyas_fold"/>
</dbReference>
<dbReference type="Pfam" id="PF01095">
    <property type="entry name" value="Pectinesterase"/>
    <property type="match status" value="1"/>
</dbReference>
<proteinExistence type="inferred from homology"/>
<comment type="similarity">
    <text evidence="4">In the C-terminal section; belongs to the pectinesterase family.</text>
</comment>
<keyword evidence="9 17" id="KW-0378">Hydrolase</keyword>
<evidence type="ECO:0000256" key="1">
    <source>
        <dbReference type="ARBA" id="ARBA00004191"/>
    </source>
</evidence>
<evidence type="ECO:0000256" key="9">
    <source>
        <dbReference type="ARBA" id="ARBA00022801"/>
    </source>
</evidence>
<keyword evidence="13" id="KW-0961">Cell wall biogenesis/degradation</keyword>
<evidence type="ECO:0000259" key="18">
    <source>
        <dbReference type="SMART" id="SM00856"/>
    </source>
</evidence>
<dbReference type="InterPro" id="IPR035513">
    <property type="entry name" value="Invertase/methylesterase_inhib"/>
</dbReference>
<dbReference type="SUPFAM" id="SSF51126">
    <property type="entry name" value="Pectin lyase-like"/>
    <property type="match status" value="1"/>
</dbReference>
<dbReference type="NCBIfam" id="TIGR01614">
    <property type="entry name" value="PME_inhib"/>
    <property type="match status" value="1"/>
</dbReference>
<dbReference type="GO" id="GO:0042545">
    <property type="term" value="P:cell wall modification"/>
    <property type="evidence" value="ECO:0007669"/>
    <property type="project" value="UniProtKB-UniRule"/>
</dbReference>
<evidence type="ECO:0000256" key="13">
    <source>
        <dbReference type="ARBA" id="ARBA00023316"/>
    </source>
</evidence>
<evidence type="ECO:0000256" key="6">
    <source>
        <dbReference type="ARBA" id="ARBA00022512"/>
    </source>
</evidence>
<keyword evidence="10 17" id="KW-0063">Aspartyl esterase</keyword>
<dbReference type="FunFam" id="1.20.140.40:FF:000004">
    <property type="entry name" value="Pectinesterase"/>
    <property type="match status" value="1"/>
</dbReference>
<evidence type="ECO:0000256" key="14">
    <source>
        <dbReference type="ARBA" id="ARBA00047928"/>
    </source>
</evidence>
<keyword evidence="12" id="KW-0325">Glycoprotein</keyword>
<comment type="subcellular location">
    <subcellularLocation>
        <location evidence="1">Secreted</location>
        <location evidence="1">Cell wall</location>
    </subcellularLocation>
</comment>
<dbReference type="EC" id="3.1.1.11" evidence="5 17"/>
<dbReference type="OrthoDB" id="2019149at2759"/>
<protein>
    <recommendedName>
        <fullName evidence="5 17">Pectinesterase</fullName>
        <ecNumber evidence="5 17">3.1.1.11</ecNumber>
    </recommendedName>
</protein>
<comment type="function">
    <text evidence="15">Acts in the modification of cell walls via demethylesterification of cell wall pectin.</text>
</comment>
<dbReference type="Gene3D" id="1.20.140.40">
    <property type="entry name" value="Invertase/pectin methylesterase inhibitor family protein"/>
    <property type="match status" value="1"/>
</dbReference>
<dbReference type="InterPro" id="IPR011050">
    <property type="entry name" value="Pectin_lyase_fold/virulence"/>
</dbReference>
<keyword evidence="7" id="KW-0964">Secreted</keyword>
<evidence type="ECO:0000256" key="4">
    <source>
        <dbReference type="ARBA" id="ARBA00007786"/>
    </source>
</evidence>
<dbReference type="FunFam" id="2.160.20.10:FF:000001">
    <property type="entry name" value="Pectinesterase"/>
    <property type="match status" value="1"/>
</dbReference>
<dbReference type="CDD" id="cd15798">
    <property type="entry name" value="PMEI-like_3"/>
    <property type="match status" value="1"/>
</dbReference>
<evidence type="ECO:0000256" key="16">
    <source>
        <dbReference type="PROSITE-ProRule" id="PRU10040"/>
    </source>
</evidence>
<comment type="catalytic activity">
    <reaction evidence="14 17">
        <text>[(1-&gt;4)-alpha-D-galacturonosyl methyl ester](n) + n H2O = [(1-&gt;4)-alpha-D-galacturonosyl](n) + n methanol + n H(+)</text>
        <dbReference type="Rhea" id="RHEA:22380"/>
        <dbReference type="Rhea" id="RHEA-COMP:14570"/>
        <dbReference type="Rhea" id="RHEA-COMP:14573"/>
        <dbReference type="ChEBI" id="CHEBI:15377"/>
        <dbReference type="ChEBI" id="CHEBI:15378"/>
        <dbReference type="ChEBI" id="CHEBI:17790"/>
        <dbReference type="ChEBI" id="CHEBI:140522"/>
        <dbReference type="ChEBI" id="CHEBI:140523"/>
        <dbReference type="EC" id="3.1.1.11"/>
    </reaction>
</comment>
<dbReference type="EMBL" id="PDCK01000044">
    <property type="protein sequence ID" value="PRQ26415.1"/>
    <property type="molecule type" value="Genomic_DNA"/>
</dbReference>
<feature type="active site" evidence="16">
    <location>
        <position position="381"/>
    </location>
</feature>
<dbReference type="SMART" id="SM00856">
    <property type="entry name" value="PMEI"/>
    <property type="match status" value="1"/>
</dbReference>
<dbReference type="Proteomes" id="UP000238479">
    <property type="component" value="Chromosome 6"/>
</dbReference>
<evidence type="ECO:0000256" key="3">
    <source>
        <dbReference type="ARBA" id="ARBA00006027"/>
    </source>
</evidence>
<dbReference type="Pfam" id="PF04043">
    <property type="entry name" value="PMEI"/>
    <property type="match status" value="1"/>
</dbReference>
<evidence type="ECO:0000256" key="11">
    <source>
        <dbReference type="ARBA" id="ARBA00023157"/>
    </source>
</evidence>
<dbReference type="GO" id="GO:0004857">
    <property type="term" value="F:enzyme inhibitor activity"/>
    <property type="evidence" value="ECO:0007669"/>
    <property type="project" value="InterPro"/>
</dbReference>
<dbReference type="UniPathway" id="UPA00545">
    <property type="reaction ID" value="UER00823"/>
</dbReference>
<dbReference type="GO" id="GO:0030599">
    <property type="term" value="F:pectinesterase activity"/>
    <property type="evidence" value="ECO:0007669"/>
    <property type="project" value="UniProtKB-UniRule"/>
</dbReference>
<dbReference type="InterPro" id="IPR000070">
    <property type="entry name" value="Pectinesterase_cat"/>
</dbReference>
<reference evidence="19 20" key="1">
    <citation type="journal article" date="2018" name="Nat. Genet.">
        <title>The Rosa genome provides new insights in the design of modern roses.</title>
        <authorList>
            <person name="Bendahmane M."/>
        </authorList>
    </citation>
    <scope>NUCLEOTIDE SEQUENCE [LARGE SCALE GENOMIC DNA]</scope>
    <source>
        <strain evidence="20">cv. Old Blush</strain>
    </source>
</reference>
<dbReference type="PROSITE" id="PS00503">
    <property type="entry name" value="PECTINESTERASE_2"/>
    <property type="match status" value="1"/>
</dbReference>
<accession>A0A2P6PWX1</accession>